<dbReference type="EMBL" id="UYWY01021995">
    <property type="protein sequence ID" value="VDM45296.1"/>
    <property type="molecule type" value="Genomic_DNA"/>
</dbReference>
<feature type="transmembrane region" description="Helical" evidence="15">
    <location>
        <begin position="274"/>
        <end position="290"/>
    </location>
</feature>
<keyword evidence="10 14" id="KW-0406">Ion transport</keyword>
<comment type="subcellular location">
    <subcellularLocation>
        <location evidence="1">Cell membrane</location>
        <topology evidence="1">Multi-pass membrane protein</topology>
    </subcellularLocation>
</comment>
<comment type="similarity">
    <text evidence="14">Belongs to the two pore domain potassium channel (TC 1.A.1.8) family.</text>
</comment>
<comment type="catalytic activity">
    <reaction evidence="13">
        <text>K(+)(in) = K(+)(out)</text>
        <dbReference type="Rhea" id="RHEA:29463"/>
        <dbReference type="ChEBI" id="CHEBI:29103"/>
    </reaction>
</comment>
<evidence type="ECO:0000256" key="13">
    <source>
        <dbReference type="ARBA" id="ARBA00034430"/>
    </source>
</evidence>
<dbReference type="InterPro" id="IPR005410">
    <property type="entry name" value="2pore_dom_K_chnl_THIK"/>
</dbReference>
<evidence type="ECO:0000256" key="1">
    <source>
        <dbReference type="ARBA" id="ARBA00004651"/>
    </source>
</evidence>
<feature type="domain" description="Potassium channel" evidence="16">
    <location>
        <begin position="162"/>
        <end position="218"/>
    </location>
</feature>
<evidence type="ECO:0000256" key="15">
    <source>
        <dbReference type="SAM" id="Phobius"/>
    </source>
</evidence>
<reference evidence="19" key="1">
    <citation type="submission" date="2016-06" db="UniProtKB">
        <authorList>
            <consortium name="WormBaseParasite"/>
        </authorList>
    </citation>
    <scope>IDENTIFICATION</scope>
</reference>
<feature type="transmembrane region" description="Helical" evidence="15">
    <location>
        <begin position="72"/>
        <end position="93"/>
    </location>
</feature>
<dbReference type="Gene3D" id="1.10.287.70">
    <property type="match status" value="1"/>
</dbReference>
<keyword evidence="8" id="KW-0851">Voltage-gated channel</keyword>
<keyword evidence="18" id="KW-1185">Reference proteome</keyword>
<evidence type="ECO:0000256" key="9">
    <source>
        <dbReference type="ARBA" id="ARBA00022989"/>
    </source>
</evidence>
<dbReference type="GO" id="GO:0015271">
    <property type="term" value="F:outward rectifier potassium channel activity"/>
    <property type="evidence" value="ECO:0007669"/>
    <property type="project" value="TreeGrafter"/>
</dbReference>
<evidence type="ECO:0000256" key="7">
    <source>
        <dbReference type="ARBA" id="ARBA00022826"/>
    </source>
</evidence>
<dbReference type="GO" id="GO:0030322">
    <property type="term" value="P:stabilization of membrane potential"/>
    <property type="evidence" value="ECO:0007669"/>
    <property type="project" value="TreeGrafter"/>
</dbReference>
<evidence type="ECO:0000256" key="3">
    <source>
        <dbReference type="ARBA" id="ARBA00022475"/>
    </source>
</evidence>
<dbReference type="PRINTS" id="PR01588">
    <property type="entry name" value="THIKCHANNEL"/>
</dbReference>
<evidence type="ECO:0000256" key="8">
    <source>
        <dbReference type="ARBA" id="ARBA00022882"/>
    </source>
</evidence>
<keyword evidence="9 15" id="KW-1133">Transmembrane helix</keyword>
<dbReference type="AlphaFoldDB" id="A0A183UZQ5"/>
<evidence type="ECO:0000256" key="5">
    <source>
        <dbReference type="ARBA" id="ARBA00022692"/>
    </source>
</evidence>
<feature type="transmembrane region" description="Helical" evidence="15">
    <location>
        <begin position="239"/>
        <end position="262"/>
    </location>
</feature>
<dbReference type="PRINTS" id="PR01333">
    <property type="entry name" value="2POREKCHANEL"/>
</dbReference>
<evidence type="ECO:0000256" key="2">
    <source>
        <dbReference type="ARBA" id="ARBA00022448"/>
    </source>
</evidence>
<dbReference type="PANTHER" id="PTHR11003">
    <property type="entry name" value="POTASSIUM CHANNEL, SUBFAMILY K"/>
    <property type="match status" value="1"/>
</dbReference>
<reference evidence="17 18" key="2">
    <citation type="submission" date="2018-11" db="EMBL/GenBank/DDBJ databases">
        <authorList>
            <consortium name="Pathogen Informatics"/>
        </authorList>
    </citation>
    <scope>NUCLEOTIDE SEQUENCE [LARGE SCALE GENOMIC DNA]</scope>
</reference>
<protein>
    <submittedName>
        <fullName evidence="19">Potassium channel subfamily K member 13</fullName>
    </submittedName>
</protein>
<dbReference type="PANTHER" id="PTHR11003:SF10">
    <property type="entry name" value="POTASSIUM CHANNEL DOMAIN-CONTAINING PROTEIN"/>
    <property type="match status" value="1"/>
</dbReference>
<evidence type="ECO:0000313" key="17">
    <source>
        <dbReference type="EMBL" id="VDM45296.1"/>
    </source>
</evidence>
<dbReference type="GO" id="GO:0034702">
    <property type="term" value="C:monoatomic ion channel complex"/>
    <property type="evidence" value="ECO:0007669"/>
    <property type="project" value="UniProtKB-KW"/>
</dbReference>
<evidence type="ECO:0000256" key="4">
    <source>
        <dbReference type="ARBA" id="ARBA00022538"/>
    </source>
</evidence>
<dbReference type="Pfam" id="PF07885">
    <property type="entry name" value="Ion_trans_2"/>
    <property type="match status" value="2"/>
</dbReference>
<keyword evidence="6" id="KW-0479">Metal-binding</keyword>
<evidence type="ECO:0000313" key="18">
    <source>
        <dbReference type="Proteomes" id="UP000050794"/>
    </source>
</evidence>
<dbReference type="WBParaSite" id="TCNE_0001397501-mRNA-1">
    <property type="protein sequence ID" value="TCNE_0001397501-mRNA-1"/>
    <property type="gene ID" value="TCNE_0001397501"/>
</dbReference>
<feature type="transmembrane region" description="Helical" evidence="15">
    <location>
        <begin position="310"/>
        <end position="334"/>
    </location>
</feature>
<feature type="transmembrane region" description="Helical" evidence="15">
    <location>
        <begin position="197"/>
        <end position="219"/>
    </location>
</feature>
<gene>
    <name evidence="17" type="ORF">TCNE_LOCUS13975</name>
</gene>
<dbReference type="GO" id="GO:0022841">
    <property type="term" value="F:potassium ion leak channel activity"/>
    <property type="evidence" value="ECO:0007669"/>
    <property type="project" value="TreeGrafter"/>
</dbReference>
<keyword evidence="11 15" id="KW-0472">Membrane</keyword>
<dbReference type="Proteomes" id="UP000050794">
    <property type="component" value="Unassembled WGS sequence"/>
</dbReference>
<evidence type="ECO:0000313" key="19">
    <source>
        <dbReference type="WBParaSite" id="TCNE_0001397501-mRNA-1"/>
    </source>
</evidence>
<evidence type="ECO:0000256" key="12">
    <source>
        <dbReference type="ARBA" id="ARBA00023303"/>
    </source>
</evidence>
<dbReference type="InterPro" id="IPR013099">
    <property type="entry name" value="K_chnl_dom"/>
</dbReference>
<dbReference type="GO" id="GO:0005886">
    <property type="term" value="C:plasma membrane"/>
    <property type="evidence" value="ECO:0007669"/>
    <property type="project" value="UniProtKB-SubCell"/>
</dbReference>
<evidence type="ECO:0000256" key="6">
    <source>
        <dbReference type="ARBA" id="ARBA00022723"/>
    </source>
</evidence>
<evidence type="ECO:0000259" key="16">
    <source>
        <dbReference type="Pfam" id="PF07885"/>
    </source>
</evidence>
<dbReference type="InterPro" id="IPR003280">
    <property type="entry name" value="2pore_dom_K_chnl"/>
</dbReference>
<evidence type="ECO:0000256" key="11">
    <source>
        <dbReference type="ARBA" id="ARBA00023136"/>
    </source>
</evidence>
<keyword evidence="2 14" id="KW-0813">Transport</keyword>
<sequence>MCSNRRASVSTRLLDNRTAYGSTSTTAIMPKVLFAGGVGHREMLRANTLPSITRAKIGCFARIGIHEENARFILLALLLLFYLCFGAALFNYLERENEIQEKQKVSETDGCMYRKQSITYATLLKSVRASLCKDNEKQCDNLDRLLELNANLSAAGLLSKQQRFDISGAFFFAGTVISTIGFGMSTPRTAVGRLATILYGVLGCACCVLFFNLFLERLITVLTYTLSSLDGGEEFWRPSVYKVFVILFALCAIFMFGAAYFYSATEGWSYVDSLYFCFTGFATIGFGDFVPNQQASYKYSLKTIRIANFLILSLGASSVYCLFNVSSIVIRQLLNWLIKHMDIKIHDSMCCWRRKPKRYVGLGLRPPPGYDTSERSSLNSNGEGLLSLKDFLMNNQNSVVLLQKQLIKCATKKASNEEKITANRVGPMGMLNEAFGDI</sequence>
<keyword evidence="4" id="KW-0633">Potassium transport</keyword>
<accession>A0A183UZQ5</accession>
<evidence type="ECO:0000256" key="10">
    <source>
        <dbReference type="ARBA" id="ARBA00023065"/>
    </source>
</evidence>
<evidence type="ECO:0000256" key="14">
    <source>
        <dbReference type="RuleBase" id="RU003857"/>
    </source>
</evidence>
<feature type="transmembrane region" description="Helical" evidence="15">
    <location>
        <begin position="166"/>
        <end position="185"/>
    </location>
</feature>
<keyword evidence="5 14" id="KW-0812">Transmembrane</keyword>
<name>A0A183UZQ5_TOXCA</name>
<keyword evidence="7" id="KW-0631">Potassium channel</keyword>
<feature type="domain" description="Potassium channel" evidence="16">
    <location>
        <begin position="249"/>
        <end position="331"/>
    </location>
</feature>
<keyword evidence="7" id="KW-0630">Potassium</keyword>
<organism evidence="18 19">
    <name type="scientific">Toxocara canis</name>
    <name type="common">Canine roundworm</name>
    <dbReference type="NCBI Taxonomy" id="6265"/>
    <lineage>
        <taxon>Eukaryota</taxon>
        <taxon>Metazoa</taxon>
        <taxon>Ecdysozoa</taxon>
        <taxon>Nematoda</taxon>
        <taxon>Chromadorea</taxon>
        <taxon>Rhabditida</taxon>
        <taxon>Spirurina</taxon>
        <taxon>Ascaridomorpha</taxon>
        <taxon>Ascaridoidea</taxon>
        <taxon>Toxocaridae</taxon>
        <taxon>Toxocara</taxon>
    </lineage>
</organism>
<dbReference type="SUPFAM" id="SSF81324">
    <property type="entry name" value="Voltage-gated potassium channels"/>
    <property type="match status" value="2"/>
</dbReference>
<keyword evidence="12 14" id="KW-0407">Ion channel</keyword>
<proteinExistence type="inferred from homology"/>
<dbReference type="GO" id="GO:0046872">
    <property type="term" value="F:metal ion binding"/>
    <property type="evidence" value="ECO:0007669"/>
    <property type="project" value="UniProtKB-KW"/>
</dbReference>
<keyword evidence="3" id="KW-1003">Cell membrane</keyword>